<comment type="similarity">
    <text evidence="2">Belongs to the GOSR1 family.</text>
</comment>
<feature type="coiled-coil region" evidence="9">
    <location>
        <begin position="75"/>
        <end position="133"/>
    </location>
</feature>
<dbReference type="GO" id="GO:0000139">
    <property type="term" value="C:Golgi membrane"/>
    <property type="evidence" value="ECO:0007669"/>
    <property type="project" value="UniProtKB-SubCell"/>
</dbReference>
<dbReference type="GO" id="GO:0005801">
    <property type="term" value="C:cis-Golgi network"/>
    <property type="evidence" value="ECO:0007669"/>
    <property type="project" value="InterPro"/>
</dbReference>
<keyword evidence="9" id="KW-0175">Coiled coil</keyword>
<evidence type="ECO:0000256" key="1">
    <source>
        <dbReference type="ARBA" id="ARBA00004409"/>
    </source>
</evidence>
<dbReference type="AlphaFoldDB" id="A0A7G2C152"/>
<dbReference type="GO" id="GO:0048219">
    <property type="term" value="P:inter-Golgi cisterna vesicle-mediated transport"/>
    <property type="evidence" value="ECO:0007669"/>
    <property type="project" value="TreeGrafter"/>
</dbReference>
<dbReference type="GO" id="GO:0006906">
    <property type="term" value="P:vesicle fusion"/>
    <property type="evidence" value="ECO:0007669"/>
    <property type="project" value="TreeGrafter"/>
</dbReference>
<evidence type="ECO:0008006" key="13">
    <source>
        <dbReference type="Google" id="ProtNLM"/>
    </source>
</evidence>
<keyword evidence="7" id="KW-0333">Golgi apparatus</keyword>
<dbReference type="GO" id="GO:0006888">
    <property type="term" value="P:endoplasmic reticulum to Golgi vesicle-mediated transport"/>
    <property type="evidence" value="ECO:0007669"/>
    <property type="project" value="InterPro"/>
</dbReference>
<evidence type="ECO:0000256" key="8">
    <source>
        <dbReference type="ARBA" id="ARBA00023136"/>
    </source>
</evidence>
<keyword evidence="3" id="KW-0813">Transport</keyword>
<evidence type="ECO:0000256" key="3">
    <source>
        <dbReference type="ARBA" id="ARBA00022448"/>
    </source>
</evidence>
<evidence type="ECO:0000313" key="11">
    <source>
        <dbReference type="EMBL" id="CAD2212931.1"/>
    </source>
</evidence>
<keyword evidence="6 10" id="KW-1133">Transmembrane helix</keyword>
<evidence type="ECO:0000256" key="6">
    <source>
        <dbReference type="ARBA" id="ARBA00022989"/>
    </source>
</evidence>
<evidence type="ECO:0000313" key="12">
    <source>
        <dbReference type="Proteomes" id="UP000515908"/>
    </source>
</evidence>
<proteinExistence type="inferred from homology"/>
<evidence type="ECO:0000256" key="2">
    <source>
        <dbReference type="ARBA" id="ARBA00008473"/>
    </source>
</evidence>
<dbReference type="PANTHER" id="PTHR21094">
    <property type="entry name" value="GOS-28 SNARE- RELATED"/>
    <property type="match status" value="1"/>
</dbReference>
<feature type="transmembrane region" description="Helical" evidence="10">
    <location>
        <begin position="228"/>
        <end position="246"/>
    </location>
</feature>
<keyword evidence="12" id="KW-1185">Reference proteome</keyword>
<name>A0A7G2C152_9TRYP</name>
<protein>
    <recommendedName>
        <fullName evidence="13">Golgi SNAP receptor complex member 1</fullName>
    </recommendedName>
</protein>
<keyword evidence="8 10" id="KW-0472">Membrane</keyword>
<gene>
    <name evidence="11" type="ORF">ADEAN_000036700</name>
</gene>
<organism evidence="11 12">
    <name type="scientific">Angomonas deanei</name>
    <dbReference type="NCBI Taxonomy" id="59799"/>
    <lineage>
        <taxon>Eukaryota</taxon>
        <taxon>Discoba</taxon>
        <taxon>Euglenozoa</taxon>
        <taxon>Kinetoplastea</taxon>
        <taxon>Metakinetoplastina</taxon>
        <taxon>Trypanosomatida</taxon>
        <taxon>Trypanosomatidae</taxon>
        <taxon>Strigomonadinae</taxon>
        <taxon>Angomonas</taxon>
    </lineage>
</organism>
<dbReference type="EMBL" id="LR877145">
    <property type="protein sequence ID" value="CAD2212931.1"/>
    <property type="molecule type" value="Genomic_DNA"/>
</dbReference>
<keyword evidence="5" id="KW-0653">Protein transport</keyword>
<keyword evidence="4 10" id="KW-0812">Transmembrane</keyword>
<sequence length="254" mass="29660">MNNNYLLPDILSRARTLENTAEEVIIELGNTVSKLTLDNTELQNNNNNNNNAAFQSILQNFDTQRAKLTSCLGHLEELSTTIEQMNNNNTNNNNNNITQGHVQRLRSIVQEKRKSFQKLLNDYTRRKEKLELHFLTKNNNKNSNHENENNNNDDASIKLLIEEQNAIRHTSSRLNTILEEAEDTHRRLRTQREVYFHQVSDKLLLLAERTPIIRDVLQRIEGRRRREVMVLSAVVGVFLFLVVIFGEHHEKKKK</sequence>
<dbReference type="VEuPathDB" id="TriTrypDB:ADEAN_000036700"/>
<comment type="subcellular location">
    <subcellularLocation>
        <location evidence="1">Golgi apparatus membrane</location>
        <topology evidence="1">Single-pass type IV membrane protein</topology>
    </subcellularLocation>
</comment>
<evidence type="ECO:0000256" key="10">
    <source>
        <dbReference type="SAM" id="Phobius"/>
    </source>
</evidence>
<dbReference type="Proteomes" id="UP000515908">
    <property type="component" value="Chromosome 01"/>
</dbReference>
<evidence type="ECO:0000256" key="4">
    <source>
        <dbReference type="ARBA" id="ARBA00022692"/>
    </source>
</evidence>
<dbReference type="InterPro" id="IPR023601">
    <property type="entry name" value="Golgi_SNAP_su1"/>
</dbReference>
<accession>A0A7G2C152</accession>
<evidence type="ECO:0000256" key="7">
    <source>
        <dbReference type="ARBA" id="ARBA00023034"/>
    </source>
</evidence>
<evidence type="ECO:0000256" key="5">
    <source>
        <dbReference type="ARBA" id="ARBA00022927"/>
    </source>
</evidence>
<dbReference type="PANTHER" id="PTHR21094:SF2">
    <property type="entry name" value="GOLGI SNAP RECEPTOR COMPLEX MEMBER 1"/>
    <property type="match status" value="1"/>
</dbReference>
<dbReference type="GO" id="GO:0005484">
    <property type="term" value="F:SNAP receptor activity"/>
    <property type="evidence" value="ECO:0007669"/>
    <property type="project" value="TreeGrafter"/>
</dbReference>
<reference evidence="11 12" key="1">
    <citation type="submission" date="2020-08" db="EMBL/GenBank/DDBJ databases">
        <authorList>
            <person name="Newling K."/>
            <person name="Davey J."/>
            <person name="Forrester S."/>
        </authorList>
    </citation>
    <scope>NUCLEOTIDE SEQUENCE [LARGE SCALE GENOMIC DNA]</scope>
    <source>
        <strain evidence="12">Crithidia deanei Carvalho (ATCC PRA-265)</strain>
    </source>
</reference>
<dbReference type="GO" id="GO:0005797">
    <property type="term" value="C:Golgi medial cisterna"/>
    <property type="evidence" value="ECO:0007669"/>
    <property type="project" value="TreeGrafter"/>
</dbReference>
<dbReference type="GO" id="GO:0031201">
    <property type="term" value="C:SNARE complex"/>
    <property type="evidence" value="ECO:0007669"/>
    <property type="project" value="TreeGrafter"/>
</dbReference>
<evidence type="ECO:0000256" key="9">
    <source>
        <dbReference type="SAM" id="Coils"/>
    </source>
</evidence>
<dbReference type="GO" id="GO:0015031">
    <property type="term" value="P:protein transport"/>
    <property type="evidence" value="ECO:0007669"/>
    <property type="project" value="UniProtKB-KW"/>
</dbReference>